<evidence type="ECO:0000313" key="2">
    <source>
        <dbReference type="Proteomes" id="UP000240419"/>
    </source>
</evidence>
<organism evidence="1 2">
    <name type="scientific">Brevibacillus fortis</name>
    <dbReference type="NCBI Taxonomy" id="2126352"/>
    <lineage>
        <taxon>Bacteria</taxon>
        <taxon>Bacillati</taxon>
        <taxon>Bacillota</taxon>
        <taxon>Bacilli</taxon>
        <taxon>Bacillales</taxon>
        <taxon>Paenibacillaceae</taxon>
        <taxon>Brevibacillus</taxon>
    </lineage>
</organism>
<gene>
    <name evidence="1" type="ORF">C7R93_16790</name>
</gene>
<sequence length="105" mass="11794">MAQIVTITSDFNEVIFGATGETEVIQNVRTIMMSMIHTCPMYRLFGWDPNIDAPVNAYKAISSARLIEKIQQYEPRAEVQEVTYEGDENGMLKPLVKVAIKGVQV</sequence>
<reference evidence="1 2" key="1">
    <citation type="submission" date="2018-03" db="EMBL/GenBank/DDBJ databases">
        <title>Brevisbacillus phylogenomics.</title>
        <authorList>
            <person name="Dunlap C."/>
        </authorList>
    </citation>
    <scope>NUCLEOTIDE SEQUENCE [LARGE SCALE GENOMIC DNA]</scope>
    <source>
        <strain evidence="1 2">NRRL NRS-1210</strain>
    </source>
</reference>
<evidence type="ECO:0008006" key="3">
    <source>
        <dbReference type="Google" id="ProtNLM"/>
    </source>
</evidence>
<dbReference type="RefSeq" id="WP_106839896.1">
    <property type="nucleotide sequence ID" value="NZ_JBCNIW010000053.1"/>
</dbReference>
<accession>A0A2P7V3Q0</accession>
<keyword evidence="2" id="KW-1185">Reference proteome</keyword>
<dbReference type="EMBL" id="PXZM01000026">
    <property type="protein sequence ID" value="PSJ93839.1"/>
    <property type="molecule type" value="Genomic_DNA"/>
</dbReference>
<name>A0A2P7V3Q0_9BACL</name>
<comment type="caution">
    <text evidence="1">The sequence shown here is derived from an EMBL/GenBank/DDBJ whole genome shotgun (WGS) entry which is preliminary data.</text>
</comment>
<dbReference type="Gene3D" id="3.10.450.40">
    <property type="match status" value="1"/>
</dbReference>
<protein>
    <recommendedName>
        <fullName evidence="3">IraD/Gp25-like domain-containing protein</fullName>
    </recommendedName>
</protein>
<dbReference type="AlphaFoldDB" id="A0A2P7V3Q0"/>
<dbReference type="SUPFAM" id="SSF160719">
    <property type="entry name" value="gpW/gp25-like"/>
    <property type="match status" value="1"/>
</dbReference>
<evidence type="ECO:0000313" key="1">
    <source>
        <dbReference type="EMBL" id="PSJ93839.1"/>
    </source>
</evidence>
<dbReference type="Proteomes" id="UP000240419">
    <property type="component" value="Unassembled WGS sequence"/>
</dbReference>
<dbReference type="OrthoDB" id="2739807at2"/>
<proteinExistence type="predicted"/>